<comment type="caution">
    <text evidence="7">The sequence shown here is derived from an EMBL/GenBank/DDBJ whole genome shotgun (WGS) entry which is preliminary data.</text>
</comment>
<dbReference type="PANTHER" id="PTHR22647">
    <property type="entry name" value="SH3 DOMAIN AND TETRATRICOPEPTIDE REPEATS CONTAINING PROTEIN"/>
    <property type="match status" value="1"/>
</dbReference>
<dbReference type="Proteomes" id="UP000518266">
    <property type="component" value="Unassembled WGS sequence"/>
</dbReference>
<feature type="region of interest" description="Disordered" evidence="5">
    <location>
        <begin position="707"/>
        <end position="736"/>
    </location>
</feature>
<dbReference type="PANTHER" id="PTHR22647:SF3">
    <property type="entry name" value="SH3 DOMAIN AND TETRATRICOPEPTIDE REPEAT-CONTAINING PROTEIN 1"/>
    <property type="match status" value="1"/>
</dbReference>
<evidence type="ECO:0000313" key="7">
    <source>
        <dbReference type="EMBL" id="KAF3836723.1"/>
    </source>
</evidence>
<evidence type="ECO:0000256" key="5">
    <source>
        <dbReference type="SAM" id="MobiDB-lite"/>
    </source>
</evidence>
<feature type="domain" description="BED-type" evidence="6">
    <location>
        <begin position="364"/>
        <end position="415"/>
    </location>
</feature>
<feature type="region of interest" description="Disordered" evidence="5">
    <location>
        <begin position="582"/>
        <end position="640"/>
    </location>
</feature>
<feature type="compositionally biased region" description="Basic and acidic residues" evidence="5">
    <location>
        <begin position="770"/>
        <end position="801"/>
    </location>
</feature>
<evidence type="ECO:0000256" key="2">
    <source>
        <dbReference type="ARBA" id="ARBA00022771"/>
    </source>
</evidence>
<protein>
    <recommendedName>
        <fullName evidence="6">BED-type domain-containing protein</fullName>
    </recommendedName>
</protein>
<dbReference type="InterPro" id="IPR003656">
    <property type="entry name" value="Znf_BED"/>
</dbReference>
<evidence type="ECO:0000259" key="6">
    <source>
        <dbReference type="PROSITE" id="PS50808"/>
    </source>
</evidence>
<gene>
    <name evidence="7" type="ORF">F7725_004187</name>
</gene>
<keyword evidence="8" id="KW-1185">Reference proteome</keyword>
<dbReference type="InterPro" id="IPR042772">
    <property type="entry name" value="SH3TC1/SH3TC2"/>
</dbReference>
<name>A0A7J5XIP9_DISMA</name>
<sequence length="975" mass="105607">MVALGIVYCTRCAVHSRSKNATDCYHWISGAHDKQGAPNLSAGVKTHTFLRGSRVTDVFSRDGTRKVPKRDLGPGLHLAPPLPHCERHDLQIPWLRLDENNRASLKAAKEAALKEVRIEVANKPWLWSLLPEWLKVFTSSPEYQPQASNPFFGSRLALGGPRSLQKVSMRRKARIPSGAPAAMVPAPAAMVPAPVLAPAAMVPAPAAMVPTPVAVPAAMFPAPVPAPAAMVPTPVAVPAAMFPAPVPAPAAMVPCSSAGPHSHGTVLQYHPTQPWFRVPVPCPAAMVPAPEPAHTAMVPAPVPCPAAMVPTPVPAPAAMEVLGAVYSPLSAMTAFCTNNKEERIRTMAERRENEGDEELKKARPRVSKVWEYFTDDKPKKSVKCRICKGELAFHGSTTAMHAHLKRKHPGTVMTATLDHGPKQRCLDEFVLKRGSCTQPPHSPNRTANEMKRTKKRIENEEWKVIVEFACTPAWWPPCCIPAWWPLMLHPSLVAPMLHPSLAKESFCPPIPISAMMNRDNLLSPSISPPLSPLSSSHLHLCLVRSLKEVQPTHSPEKYILRGLPPSPGELWGPMENSEGGTCDRGVGACSSPPPSLLDDSSCSSSSSSSSSSVSPGSILNRSSAADSGSPVPGPEPAMPLSGHRWRECGIGSWRASLSLLAWLLWSPSISIFSTRILMLTILRISDSAVSSTTVMFLPRCSVMSLTEHSSSSSGSSSKKSASARLADPGGSMKAPCSSGDRLVSAKLWFLLRLIGHVTESCSLIPRDRTVVSDMSSRPDRDTGSRYRRKSSTDGQHREEKSHRHGRIALPVLLDVVGGPERLPADEQTQEMLRGKLRILQADSTEVNALFMELSTHLISINSFLGRCMEDLLLDQRFCLSSLEEDIRIQVSIQEETLSLIYKGILMQEGSFFASCSINQMFDSSTSGGDLYLEQGDIAQFEPPFLGSGWTVLCLADGGRGTAPRPAVEPVVPFYQ</sequence>
<evidence type="ECO:0000313" key="8">
    <source>
        <dbReference type="Proteomes" id="UP000518266"/>
    </source>
</evidence>
<dbReference type="SUPFAM" id="SSF57667">
    <property type="entry name" value="beta-beta-alpha zinc fingers"/>
    <property type="match status" value="1"/>
</dbReference>
<proteinExistence type="predicted"/>
<evidence type="ECO:0000256" key="3">
    <source>
        <dbReference type="ARBA" id="ARBA00022833"/>
    </source>
</evidence>
<dbReference type="InterPro" id="IPR036236">
    <property type="entry name" value="Znf_C2H2_sf"/>
</dbReference>
<keyword evidence="3" id="KW-0862">Zinc</keyword>
<dbReference type="Pfam" id="PF02892">
    <property type="entry name" value="zf-BED"/>
    <property type="match status" value="1"/>
</dbReference>
<keyword evidence="2 4" id="KW-0863">Zinc-finger</keyword>
<dbReference type="EMBL" id="JAAKFY010000023">
    <property type="protein sequence ID" value="KAF3836723.1"/>
    <property type="molecule type" value="Genomic_DNA"/>
</dbReference>
<dbReference type="SMART" id="SM00614">
    <property type="entry name" value="ZnF_BED"/>
    <property type="match status" value="1"/>
</dbReference>
<dbReference type="GO" id="GO:0003677">
    <property type="term" value="F:DNA binding"/>
    <property type="evidence" value="ECO:0007669"/>
    <property type="project" value="InterPro"/>
</dbReference>
<dbReference type="OrthoDB" id="9427959at2759"/>
<evidence type="ECO:0000256" key="4">
    <source>
        <dbReference type="PROSITE-ProRule" id="PRU00027"/>
    </source>
</evidence>
<feature type="region of interest" description="Disordered" evidence="5">
    <location>
        <begin position="770"/>
        <end position="803"/>
    </location>
</feature>
<dbReference type="AlphaFoldDB" id="A0A7J5XIP9"/>
<feature type="compositionally biased region" description="Low complexity" evidence="5">
    <location>
        <begin position="596"/>
        <end position="617"/>
    </location>
</feature>
<feature type="compositionally biased region" description="Low complexity" evidence="5">
    <location>
        <begin position="709"/>
        <end position="723"/>
    </location>
</feature>
<organism evidence="7 8">
    <name type="scientific">Dissostichus mawsoni</name>
    <name type="common">Antarctic cod</name>
    <dbReference type="NCBI Taxonomy" id="36200"/>
    <lineage>
        <taxon>Eukaryota</taxon>
        <taxon>Metazoa</taxon>
        <taxon>Chordata</taxon>
        <taxon>Craniata</taxon>
        <taxon>Vertebrata</taxon>
        <taxon>Euteleostomi</taxon>
        <taxon>Actinopterygii</taxon>
        <taxon>Neopterygii</taxon>
        <taxon>Teleostei</taxon>
        <taxon>Neoteleostei</taxon>
        <taxon>Acanthomorphata</taxon>
        <taxon>Eupercaria</taxon>
        <taxon>Perciformes</taxon>
        <taxon>Notothenioidei</taxon>
        <taxon>Nototheniidae</taxon>
        <taxon>Dissostichus</taxon>
    </lineage>
</organism>
<reference evidence="7 8" key="1">
    <citation type="submission" date="2020-03" db="EMBL/GenBank/DDBJ databases">
        <title>Dissostichus mawsoni Genome sequencing and assembly.</title>
        <authorList>
            <person name="Park H."/>
        </authorList>
    </citation>
    <scope>NUCLEOTIDE SEQUENCE [LARGE SCALE GENOMIC DNA]</scope>
    <source>
        <strain evidence="7">DM0001</strain>
        <tissue evidence="7">Muscle</tissue>
    </source>
</reference>
<dbReference type="PROSITE" id="PS50808">
    <property type="entry name" value="ZF_BED"/>
    <property type="match status" value="1"/>
</dbReference>
<accession>A0A7J5XIP9</accession>
<dbReference type="GO" id="GO:0008270">
    <property type="term" value="F:zinc ion binding"/>
    <property type="evidence" value="ECO:0007669"/>
    <property type="project" value="UniProtKB-KW"/>
</dbReference>
<evidence type="ECO:0000256" key="1">
    <source>
        <dbReference type="ARBA" id="ARBA00022723"/>
    </source>
</evidence>
<keyword evidence="1" id="KW-0479">Metal-binding</keyword>